<comment type="pathway">
    <text evidence="2 12">Cofactor biosynthesis; NAD(+) biosynthesis; iminoaspartate from L-aspartate (oxidase route): step 1/1.</text>
</comment>
<dbReference type="InterPro" id="IPR027477">
    <property type="entry name" value="Succ_DH/fumarate_Rdtase_cat_sf"/>
</dbReference>
<dbReference type="Gene3D" id="1.20.58.100">
    <property type="entry name" value="Fumarate reductase/succinate dehydrogenase flavoprotein-like, C-terminal domain"/>
    <property type="match status" value="1"/>
</dbReference>
<organism evidence="15 16">
    <name type="scientific">Tunturiibacter lichenicola</name>
    <dbReference type="NCBI Taxonomy" id="2051959"/>
    <lineage>
        <taxon>Bacteria</taxon>
        <taxon>Pseudomonadati</taxon>
        <taxon>Acidobacteriota</taxon>
        <taxon>Terriglobia</taxon>
        <taxon>Terriglobales</taxon>
        <taxon>Acidobacteriaceae</taxon>
        <taxon>Tunturiibacter</taxon>
    </lineage>
</organism>
<dbReference type="SUPFAM" id="SSF51905">
    <property type="entry name" value="FAD/NAD(P)-binding domain"/>
    <property type="match status" value="1"/>
</dbReference>
<evidence type="ECO:0000256" key="4">
    <source>
        <dbReference type="ARBA" id="ARBA00012173"/>
    </source>
</evidence>
<dbReference type="GO" id="GO:0005737">
    <property type="term" value="C:cytoplasm"/>
    <property type="evidence" value="ECO:0007669"/>
    <property type="project" value="UniProtKB-SubCell"/>
</dbReference>
<dbReference type="InterPro" id="IPR037099">
    <property type="entry name" value="Fum_R/Succ_DH_flav-like_C_sf"/>
</dbReference>
<reference evidence="15 16" key="1">
    <citation type="submission" date="2020-07" db="EMBL/GenBank/DDBJ databases">
        <title>Genomic Encyclopedia of Type Strains, Phase IV (KMG-V): Genome sequencing to study the core and pangenomes of soil and plant-associated prokaryotes.</title>
        <authorList>
            <person name="Whitman W."/>
        </authorList>
    </citation>
    <scope>NUCLEOTIDE SEQUENCE [LARGE SCALE GENOMIC DNA]</scope>
    <source>
        <strain evidence="15 16">M8UP22</strain>
    </source>
</reference>
<name>A0A852VM51_9BACT</name>
<protein>
    <recommendedName>
        <fullName evidence="4 10">L-aspartate oxidase</fullName>
        <ecNumber evidence="4 10">1.4.3.16</ecNumber>
    </recommendedName>
</protein>
<comment type="caution">
    <text evidence="15">The sequence shown here is derived from an EMBL/GenBank/DDBJ whole genome shotgun (WGS) entry which is preliminary data.</text>
</comment>
<feature type="domain" description="FAD-dependent oxidoreductase 2 FAD-binding" evidence="13">
    <location>
        <begin position="5"/>
        <end position="387"/>
    </location>
</feature>
<dbReference type="EMBL" id="JACCCU010000002">
    <property type="protein sequence ID" value="NYF90646.1"/>
    <property type="molecule type" value="Genomic_DNA"/>
</dbReference>
<dbReference type="Gene3D" id="3.50.50.60">
    <property type="entry name" value="FAD/NAD(P)-binding domain"/>
    <property type="match status" value="2"/>
</dbReference>
<dbReference type="GO" id="GO:0034628">
    <property type="term" value="P:'de novo' NAD+ biosynthetic process from L-aspartate"/>
    <property type="evidence" value="ECO:0007669"/>
    <property type="project" value="TreeGrafter"/>
</dbReference>
<gene>
    <name evidence="15" type="ORF">HDF08_002748</name>
</gene>
<sequence>MERFDFLVIGAGIAGLSAAIRLAETSTVLVVTKEELAESNTAYAQGGIAVAMGGEEDVALHLEDTMAAGDGLVNREAAAVLVTKGPKRVEELLEWGTAFDRYPTDKNGVEGELMRTREGAHSLSRILHANGDATGKEIAVSLLRHVREIPSIELMEWATSVDLLVEGGRVVGATLLDGEGGLRVVRAGAVLLASGGAGQVYSDTTNPAVATGDGIAMAYRAGAAVSDMEFYQFHPTAFIEPGAPRFLLSEALRGEGATLVNAKGERFMERYHPLLELAPRDVVARAITREGMDGPVYLDMRHVALNPTGSPGATDLQRRFPGISKFLAKYRLELGRDLVPVRPAAHYLMGGVKTDVQGRTTLPGLYAAGEAACTGVHGANRLASNSLLEGLVFGPLAAETMVAETSLAELDASASVVASSGGVTPEAATERWIKELRDLMWKYAGLLRDKAGLEQAKRGLDALGTAMPKGLTRRAVEARNLHVVAELIVTSALGREESRGAHFRNDFPLRDKVAKHSVMQNGRLEFVA</sequence>
<comment type="cofactor">
    <cofactor evidence="1 12">
        <name>FAD</name>
        <dbReference type="ChEBI" id="CHEBI:57692"/>
    </cofactor>
</comment>
<keyword evidence="6 12" id="KW-0662">Pyridine nucleotide biosynthesis</keyword>
<keyword evidence="7 12" id="KW-0274">FAD</keyword>
<comment type="subcellular location">
    <subcellularLocation>
        <location evidence="12">Cytoplasm</location>
    </subcellularLocation>
</comment>
<evidence type="ECO:0000256" key="12">
    <source>
        <dbReference type="RuleBase" id="RU362049"/>
    </source>
</evidence>
<dbReference type="NCBIfam" id="TIGR00551">
    <property type="entry name" value="nadB"/>
    <property type="match status" value="1"/>
</dbReference>
<evidence type="ECO:0000313" key="15">
    <source>
        <dbReference type="EMBL" id="NYF90646.1"/>
    </source>
</evidence>
<evidence type="ECO:0000256" key="2">
    <source>
        <dbReference type="ARBA" id="ARBA00004950"/>
    </source>
</evidence>
<evidence type="ECO:0000256" key="5">
    <source>
        <dbReference type="ARBA" id="ARBA00022630"/>
    </source>
</evidence>
<dbReference type="PRINTS" id="PR00368">
    <property type="entry name" value="FADPNR"/>
</dbReference>
<dbReference type="PANTHER" id="PTHR42716:SF2">
    <property type="entry name" value="L-ASPARTATE OXIDASE, CHLOROPLASTIC"/>
    <property type="match status" value="1"/>
</dbReference>
<dbReference type="InterPro" id="IPR036188">
    <property type="entry name" value="FAD/NAD-bd_sf"/>
</dbReference>
<feature type="active site" description="Proton acceptor" evidence="11">
    <location>
        <position position="280"/>
    </location>
</feature>
<evidence type="ECO:0000256" key="11">
    <source>
        <dbReference type="PIRSR" id="PIRSR000171-1"/>
    </source>
</evidence>
<evidence type="ECO:0000259" key="13">
    <source>
        <dbReference type="Pfam" id="PF00890"/>
    </source>
</evidence>
<dbReference type="UniPathway" id="UPA00253">
    <property type="reaction ID" value="UER00326"/>
</dbReference>
<evidence type="ECO:0000256" key="3">
    <source>
        <dbReference type="ARBA" id="ARBA00008562"/>
    </source>
</evidence>
<proteinExistence type="inferred from homology"/>
<dbReference type="GO" id="GO:0008734">
    <property type="term" value="F:L-aspartate oxidase activity"/>
    <property type="evidence" value="ECO:0007669"/>
    <property type="project" value="UniProtKB-UniRule"/>
</dbReference>
<dbReference type="InterPro" id="IPR015939">
    <property type="entry name" value="Fum_Rdtase/Succ_DH_flav-like_C"/>
</dbReference>
<dbReference type="InterPro" id="IPR003953">
    <property type="entry name" value="FAD-dep_OxRdtase_2_FAD-bd"/>
</dbReference>
<dbReference type="FunFam" id="3.90.700.10:FF:000002">
    <property type="entry name" value="L-aspartate oxidase"/>
    <property type="match status" value="1"/>
</dbReference>
<evidence type="ECO:0000259" key="14">
    <source>
        <dbReference type="Pfam" id="PF02910"/>
    </source>
</evidence>
<evidence type="ECO:0000256" key="9">
    <source>
        <dbReference type="ARBA" id="ARBA00048305"/>
    </source>
</evidence>
<evidence type="ECO:0000256" key="6">
    <source>
        <dbReference type="ARBA" id="ARBA00022642"/>
    </source>
</evidence>
<dbReference type="SUPFAM" id="SSF46977">
    <property type="entry name" value="Succinate dehydrogenase/fumarate reductase flavoprotein C-terminal domain"/>
    <property type="match status" value="1"/>
</dbReference>
<dbReference type="Gene3D" id="3.90.700.10">
    <property type="entry name" value="Succinate dehydrogenase/fumarate reductase flavoprotein, catalytic domain"/>
    <property type="match status" value="1"/>
</dbReference>
<keyword evidence="8 12" id="KW-0560">Oxidoreductase</keyword>
<dbReference type="SUPFAM" id="SSF56425">
    <property type="entry name" value="Succinate dehydrogenase/fumarate reductase flavoprotein, catalytic domain"/>
    <property type="match status" value="1"/>
</dbReference>
<evidence type="ECO:0000313" key="16">
    <source>
        <dbReference type="Proteomes" id="UP000564385"/>
    </source>
</evidence>
<evidence type="ECO:0000256" key="10">
    <source>
        <dbReference type="NCBIfam" id="TIGR00551"/>
    </source>
</evidence>
<evidence type="ECO:0000256" key="8">
    <source>
        <dbReference type="ARBA" id="ARBA00023002"/>
    </source>
</evidence>
<comment type="catalytic activity">
    <reaction evidence="9">
        <text>L-aspartate + O2 = iminosuccinate + H2O2</text>
        <dbReference type="Rhea" id="RHEA:25876"/>
        <dbReference type="ChEBI" id="CHEBI:15379"/>
        <dbReference type="ChEBI" id="CHEBI:16240"/>
        <dbReference type="ChEBI" id="CHEBI:29991"/>
        <dbReference type="ChEBI" id="CHEBI:77875"/>
        <dbReference type="EC" id="1.4.3.16"/>
    </reaction>
    <physiologicalReaction direction="left-to-right" evidence="9">
        <dbReference type="Rhea" id="RHEA:25877"/>
    </physiologicalReaction>
</comment>
<feature type="domain" description="Fumarate reductase/succinate dehydrogenase flavoprotein-like C-terminal" evidence="14">
    <location>
        <begin position="434"/>
        <end position="519"/>
    </location>
</feature>
<dbReference type="AlphaFoldDB" id="A0A852VM51"/>
<accession>A0A852VM51</accession>
<dbReference type="Proteomes" id="UP000564385">
    <property type="component" value="Unassembled WGS sequence"/>
</dbReference>
<dbReference type="InterPro" id="IPR005288">
    <property type="entry name" value="NadB"/>
</dbReference>
<dbReference type="EC" id="1.4.3.16" evidence="4 10"/>
<dbReference type="Pfam" id="PF00890">
    <property type="entry name" value="FAD_binding_2"/>
    <property type="match status" value="1"/>
</dbReference>
<dbReference type="PRINTS" id="PR00411">
    <property type="entry name" value="PNDRDTASEI"/>
</dbReference>
<dbReference type="PANTHER" id="PTHR42716">
    <property type="entry name" value="L-ASPARTATE OXIDASE"/>
    <property type="match status" value="1"/>
</dbReference>
<evidence type="ECO:0000256" key="1">
    <source>
        <dbReference type="ARBA" id="ARBA00001974"/>
    </source>
</evidence>
<dbReference type="PIRSF" id="PIRSF000171">
    <property type="entry name" value="SDHA_APRA_LASPO"/>
    <property type="match status" value="1"/>
</dbReference>
<evidence type="ECO:0000256" key="7">
    <source>
        <dbReference type="ARBA" id="ARBA00022827"/>
    </source>
</evidence>
<keyword evidence="5 12" id="KW-0285">Flavoprotein</keyword>
<comment type="function">
    <text evidence="12">Catalyzes the oxidation of L-aspartate to iminoaspartate.</text>
</comment>
<dbReference type="Pfam" id="PF02910">
    <property type="entry name" value="Succ_DH_flav_C"/>
    <property type="match status" value="1"/>
</dbReference>
<comment type="similarity">
    <text evidence="3 12">Belongs to the FAD-dependent oxidoreductase 2 family. NadB subfamily.</text>
</comment>